<proteinExistence type="predicted"/>
<reference evidence="3 4" key="1">
    <citation type="submission" date="2015-01" db="EMBL/GenBank/DDBJ databases">
        <title>Genome of Sphingomonas taxi strain 30a.</title>
        <authorList>
            <person name="Eevers N."/>
            <person name="Van Hamme J."/>
            <person name="Bottos E."/>
            <person name="Weyens N."/>
            <person name="Vangronsveld J."/>
        </authorList>
    </citation>
    <scope>NUCLEOTIDE SEQUENCE [LARGE SCALE GENOMIC DNA]</scope>
    <source>
        <strain evidence="3 4">30a</strain>
    </source>
</reference>
<evidence type="ECO:0000313" key="4">
    <source>
        <dbReference type="Proteomes" id="UP000033203"/>
    </source>
</evidence>
<keyword evidence="1" id="KW-0812">Transmembrane</keyword>
<feature type="transmembrane region" description="Helical" evidence="1">
    <location>
        <begin position="52"/>
        <end position="76"/>
    </location>
</feature>
<dbReference type="Pfam" id="PF25231">
    <property type="entry name" value="DUF7847"/>
    <property type="match status" value="1"/>
</dbReference>
<evidence type="ECO:0000256" key="1">
    <source>
        <dbReference type="SAM" id="Phobius"/>
    </source>
</evidence>
<evidence type="ECO:0000259" key="2">
    <source>
        <dbReference type="Pfam" id="PF25231"/>
    </source>
</evidence>
<feature type="transmembrane region" description="Helical" evidence="1">
    <location>
        <begin position="241"/>
        <end position="264"/>
    </location>
</feature>
<evidence type="ECO:0000313" key="3">
    <source>
        <dbReference type="EMBL" id="KIU28332.1"/>
    </source>
</evidence>
<feature type="transmembrane region" description="Helical" evidence="1">
    <location>
        <begin position="97"/>
        <end position="124"/>
    </location>
</feature>
<sequence length="277" mass="28621">MVKMGDVWDRTSEVLGGRGGMLAGIAILTVFVPGAINAAYTSYAPAGALRSAIVVLLLIAVTIASIWGQLAIIAAATDPATTRPAAQRQATERLLPALGVMLVLGIVATIAFLPAIVLLVMSHLDFAAMANGTPPASPEASGPLLLAGLYMLVAFVVLLFVGARLLPLYAVVLRERLGLGAIGRAWRLTRRHTWRLVGAVLLFMIVVMIASWAAQAVAGLVTALVLGGDATATVRFVGTVAAQAASTALTLVAIVFSAQAYVAFVARDAMLRARAAA</sequence>
<feature type="domain" description="DUF7847" evidence="2">
    <location>
        <begin position="23"/>
        <end position="263"/>
    </location>
</feature>
<feature type="transmembrane region" description="Helical" evidence="1">
    <location>
        <begin position="21"/>
        <end position="40"/>
    </location>
</feature>
<protein>
    <recommendedName>
        <fullName evidence="2">DUF7847 domain-containing protein</fullName>
    </recommendedName>
</protein>
<keyword evidence="1" id="KW-1133">Transmembrane helix</keyword>
<organism evidence="3 4">
    <name type="scientific">Sphingomonas melonis</name>
    <dbReference type="NCBI Taxonomy" id="152682"/>
    <lineage>
        <taxon>Bacteria</taxon>
        <taxon>Pseudomonadati</taxon>
        <taxon>Pseudomonadota</taxon>
        <taxon>Alphaproteobacteria</taxon>
        <taxon>Sphingomonadales</taxon>
        <taxon>Sphingomonadaceae</taxon>
        <taxon>Sphingomonas</taxon>
    </lineage>
</organism>
<keyword evidence="1" id="KW-0472">Membrane</keyword>
<dbReference type="EMBL" id="JXTP01000032">
    <property type="protein sequence ID" value="KIU28332.1"/>
    <property type="molecule type" value="Genomic_DNA"/>
</dbReference>
<accession>A0A0D1MCK8</accession>
<dbReference type="Proteomes" id="UP000033203">
    <property type="component" value="Unassembled WGS sequence"/>
</dbReference>
<comment type="caution">
    <text evidence="3">The sequence shown here is derived from an EMBL/GenBank/DDBJ whole genome shotgun (WGS) entry which is preliminary data.</text>
</comment>
<dbReference type="InterPro" id="IPR057169">
    <property type="entry name" value="DUF7847"/>
</dbReference>
<dbReference type="AlphaFoldDB" id="A0A0D1MCK8"/>
<feature type="transmembrane region" description="Helical" evidence="1">
    <location>
        <begin position="194"/>
        <end position="221"/>
    </location>
</feature>
<feature type="transmembrane region" description="Helical" evidence="1">
    <location>
        <begin position="144"/>
        <end position="173"/>
    </location>
</feature>
<name>A0A0D1MCK8_9SPHN</name>
<gene>
    <name evidence="3" type="ORF">SR41_08155</name>
</gene>
<dbReference type="PATRIC" id="fig|1549858.7.peg.1780"/>